<name>A0A1H4GIP0_9BACI</name>
<proteinExistence type="inferred from homology"/>
<evidence type="ECO:0000256" key="1">
    <source>
        <dbReference type="ARBA" id="ARBA00004651"/>
    </source>
</evidence>
<keyword evidence="12" id="KW-1185">Reference proteome</keyword>
<keyword evidence="6 9" id="KW-1133">Transmembrane helix</keyword>
<evidence type="ECO:0000256" key="4">
    <source>
        <dbReference type="ARBA" id="ARBA00022475"/>
    </source>
</evidence>
<feature type="domain" description="Na+/H+ antiporter NhaC-like C-terminal" evidence="10">
    <location>
        <begin position="162"/>
        <end position="451"/>
    </location>
</feature>
<dbReference type="InterPro" id="IPR004770">
    <property type="entry name" value="Na/H_antiport_NhaC"/>
</dbReference>
<dbReference type="Pfam" id="PF03553">
    <property type="entry name" value="Na_H_antiporter"/>
    <property type="match status" value="1"/>
</dbReference>
<sequence>MLHLQPKKLPGLMESIGMLLVIVSLISFFIIELQSVPHVPILLAVLLMITYGFIKKFTFAQLQEGMVQGAQSGMGAVLIFFLIGILISSWMASGTIPALMDVSFSLAGGSWFLAIVFTITAITGVALGSSFTTSATLGVAFLGVAQSMDASLAMTAGAIVSGAFFGDKMSPLSDTTNLASTVVKVDLFDHIKNMAWTTIPAFIISFILFAVLSPQQRVQSENLATIHNALIESGLVHWSSWIPVLVLLAMTVTKRPAFVALAVSSITATLIAGLRGILPWSELWSTWFGGYSASTNNDMVNEMLSRGGIDSMLFTISLVILALALGGLFFVTGVIPSVLFHVQRMLQSVRTITLSTAFTAIGINVFIGEQYLSILLTGEAYQDIYDRANLARKNLSRTLEDAGTVINPLVPWSVCGVFLADVLGVAVIDYLPFAFFCLLSPILTILYGLTGKTITKKA</sequence>
<dbReference type="RefSeq" id="WP_093046046.1">
    <property type="nucleotide sequence ID" value="NZ_FNQR01000016.1"/>
</dbReference>
<keyword evidence="2" id="KW-0813">Transport</keyword>
<feature type="transmembrane region" description="Helical" evidence="9">
    <location>
        <begin position="139"/>
        <end position="165"/>
    </location>
</feature>
<protein>
    <submittedName>
        <fullName evidence="11">Na+:H+ antiporter, NhaC family</fullName>
    </submittedName>
</protein>
<evidence type="ECO:0000313" key="11">
    <source>
        <dbReference type="EMBL" id="SEB08870.1"/>
    </source>
</evidence>
<dbReference type="EMBL" id="FNQR01000016">
    <property type="protein sequence ID" value="SEB08870.1"/>
    <property type="molecule type" value="Genomic_DNA"/>
</dbReference>
<comment type="subcellular location">
    <subcellularLocation>
        <location evidence="1">Cell membrane</location>
        <topology evidence="1">Multi-pass membrane protein</topology>
    </subcellularLocation>
</comment>
<evidence type="ECO:0000259" key="10">
    <source>
        <dbReference type="Pfam" id="PF03553"/>
    </source>
</evidence>
<dbReference type="PANTHER" id="PTHR33451:SF6">
    <property type="entry name" value="NA(+)_H(+) ANTIPORTER NHAC"/>
    <property type="match status" value="1"/>
</dbReference>
<feature type="transmembrane region" description="Helical" evidence="9">
    <location>
        <begin position="194"/>
        <end position="212"/>
    </location>
</feature>
<reference evidence="12" key="1">
    <citation type="submission" date="2016-10" db="EMBL/GenBank/DDBJ databases">
        <authorList>
            <person name="Varghese N."/>
            <person name="Submissions S."/>
        </authorList>
    </citation>
    <scope>NUCLEOTIDE SEQUENCE [LARGE SCALE GENOMIC DNA]</scope>
    <source>
        <strain evidence="12">CCM7597</strain>
    </source>
</reference>
<dbReference type="AlphaFoldDB" id="A0A1H4GIP0"/>
<evidence type="ECO:0000313" key="12">
    <source>
        <dbReference type="Proteomes" id="UP000198584"/>
    </source>
</evidence>
<dbReference type="InterPro" id="IPR052180">
    <property type="entry name" value="NhaC_Na-H+_Antiporter"/>
</dbReference>
<evidence type="ECO:0000256" key="8">
    <source>
        <dbReference type="ARBA" id="ARBA00038435"/>
    </source>
</evidence>
<dbReference type="PANTHER" id="PTHR33451">
    <property type="entry name" value="MALATE-2H(+)/NA(+)-LACTATE ANTIPORTER"/>
    <property type="match status" value="1"/>
</dbReference>
<evidence type="ECO:0000256" key="6">
    <source>
        <dbReference type="ARBA" id="ARBA00022989"/>
    </source>
</evidence>
<keyword evidence="7 9" id="KW-0472">Membrane</keyword>
<dbReference type="OrthoDB" id="9762978at2"/>
<feature type="transmembrane region" description="Helical" evidence="9">
    <location>
        <begin position="312"/>
        <end position="340"/>
    </location>
</feature>
<keyword evidence="4" id="KW-1003">Cell membrane</keyword>
<accession>A0A1H4GIP0</accession>
<feature type="transmembrane region" description="Helical" evidence="9">
    <location>
        <begin position="352"/>
        <end position="372"/>
    </location>
</feature>
<feature type="transmembrane region" description="Helical" evidence="9">
    <location>
        <begin position="12"/>
        <end position="31"/>
    </location>
</feature>
<evidence type="ECO:0000256" key="5">
    <source>
        <dbReference type="ARBA" id="ARBA00022692"/>
    </source>
</evidence>
<organism evidence="11 12">
    <name type="scientific">Thalassobacillus cyri</name>
    <dbReference type="NCBI Taxonomy" id="571932"/>
    <lineage>
        <taxon>Bacteria</taxon>
        <taxon>Bacillati</taxon>
        <taxon>Bacillota</taxon>
        <taxon>Bacilli</taxon>
        <taxon>Bacillales</taxon>
        <taxon>Bacillaceae</taxon>
        <taxon>Thalassobacillus</taxon>
    </lineage>
</organism>
<feature type="transmembrane region" description="Helical" evidence="9">
    <location>
        <begin position="37"/>
        <end position="54"/>
    </location>
</feature>
<dbReference type="NCBIfam" id="TIGR00931">
    <property type="entry name" value="antiport_nhaC"/>
    <property type="match status" value="1"/>
</dbReference>
<dbReference type="Proteomes" id="UP000198584">
    <property type="component" value="Unassembled WGS sequence"/>
</dbReference>
<evidence type="ECO:0000256" key="9">
    <source>
        <dbReference type="SAM" id="Phobius"/>
    </source>
</evidence>
<dbReference type="InterPro" id="IPR018461">
    <property type="entry name" value="Na/H_Antiport_NhaC-like_C"/>
</dbReference>
<feature type="transmembrane region" description="Helical" evidence="9">
    <location>
        <begin position="75"/>
        <end position="92"/>
    </location>
</feature>
<evidence type="ECO:0000256" key="7">
    <source>
        <dbReference type="ARBA" id="ARBA00023136"/>
    </source>
</evidence>
<dbReference type="GO" id="GO:0005886">
    <property type="term" value="C:plasma membrane"/>
    <property type="evidence" value="ECO:0007669"/>
    <property type="project" value="UniProtKB-SubCell"/>
</dbReference>
<feature type="transmembrane region" description="Helical" evidence="9">
    <location>
        <begin position="257"/>
        <end position="278"/>
    </location>
</feature>
<keyword evidence="3" id="KW-0050">Antiport</keyword>
<keyword evidence="5 9" id="KW-0812">Transmembrane</keyword>
<comment type="similarity">
    <text evidence="8">Belongs to the NhaC Na(+)/H(+) (TC 2.A.35) antiporter family.</text>
</comment>
<feature type="transmembrane region" description="Helical" evidence="9">
    <location>
        <begin position="430"/>
        <end position="449"/>
    </location>
</feature>
<gene>
    <name evidence="11" type="ORF">SAMN05421743_1166</name>
</gene>
<dbReference type="GO" id="GO:0015297">
    <property type="term" value="F:antiporter activity"/>
    <property type="evidence" value="ECO:0007669"/>
    <property type="project" value="UniProtKB-KW"/>
</dbReference>
<feature type="transmembrane region" description="Helical" evidence="9">
    <location>
        <begin position="104"/>
        <end position="127"/>
    </location>
</feature>
<evidence type="ECO:0000256" key="3">
    <source>
        <dbReference type="ARBA" id="ARBA00022449"/>
    </source>
</evidence>
<evidence type="ECO:0000256" key="2">
    <source>
        <dbReference type="ARBA" id="ARBA00022448"/>
    </source>
</evidence>